<dbReference type="EMBL" id="BGZK01001079">
    <property type="protein sequence ID" value="GBP70589.1"/>
    <property type="molecule type" value="Genomic_DNA"/>
</dbReference>
<sequence length="119" mass="13109">MSYVNVVCNNEYVCKCTLSCNKTEAREAQGVGLLIGRANSRRAYMNKWPRSARAALLYASAARSKDERSDRYGGTAVLIRNHIPIPPVGIPAHGYDLQAVSVKVEDTTFLSLYIASPFL</sequence>
<keyword evidence="2" id="KW-1185">Reference proteome</keyword>
<organism evidence="1 2">
    <name type="scientific">Eumeta variegata</name>
    <name type="common">Bagworm moth</name>
    <name type="synonym">Eumeta japonica</name>
    <dbReference type="NCBI Taxonomy" id="151549"/>
    <lineage>
        <taxon>Eukaryota</taxon>
        <taxon>Metazoa</taxon>
        <taxon>Ecdysozoa</taxon>
        <taxon>Arthropoda</taxon>
        <taxon>Hexapoda</taxon>
        <taxon>Insecta</taxon>
        <taxon>Pterygota</taxon>
        <taxon>Neoptera</taxon>
        <taxon>Endopterygota</taxon>
        <taxon>Lepidoptera</taxon>
        <taxon>Glossata</taxon>
        <taxon>Ditrysia</taxon>
        <taxon>Tineoidea</taxon>
        <taxon>Psychidae</taxon>
        <taxon>Oiketicinae</taxon>
        <taxon>Eumeta</taxon>
    </lineage>
</organism>
<name>A0A4C1Y7P4_EUMVA</name>
<evidence type="ECO:0000313" key="2">
    <source>
        <dbReference type="Proteomes" id="UP000299102"/>
    </source>
</evidence>
<dbReference type="Proteomes" id="UP000299102">
    <property type="component" value="Unassembled WGS sequence"/>
</dbReference>
<protein>
    <submittedName>
        <fullName evidence="1">Uncharacterized protein</fullName>
    </submittedName>
</protein>
<comment type="caution">
    <text evidence="1">The sequence shown here is derived from an EMBL/GenBank/DDBJ whole genome shotgun (WGS) entry which is preliminary data.</text>
</comment>
<proteinExistence type="predicted"/>
<dbReference type="OrthoDB" id="421040at2759"/>
<dbReference type="AlphaFoldDB" id="A0A4C1Y7P4"/>
<evidence type="ECO:0000313" key="1">
    <source>
        <dbReference type="EMBL" id="GBP70589.1"/>
    </source>
</evidence>
<accession>A0A4C1Y7P4</accession>
<reference evidence="1 2" key="1">
    <citation type="journal article" date="2019" name="Commun. Biol.">
        <title>The bagworm genome reveals a unique fibroin gene that provides high tensile strength.</title>
        <authorList>
            <person name="Kono N."/>
            <person name="Nakamura H."/>
            <person name="Ohtoshi R."/>
            <person name="Tomita M."/>
            <person name="Numata K."/>
            <person name="Arakawa K."/>
        </authorList>
    </citation>
    <scope>NUCLEOTIDE SEQUENCE [LARGE SCALE GENOMIC DNA]</scope>
</reference>
<gene>
    <name evidence="1" type="ORF">EVAR_54399_1</name>
</gene>